<evidence type="ECO:0000313" key="1">
    <source>
        <dbReference type="EMBL" id="MDQ0269448.1"/>
    </source>
</evidence>
<dbReference type="Proteomes" id="UP001238088">
    <property type="component" value="Unassembled WGS sequence"/>
</dbReference>
<organism evidence="1 2">
    <name type="scientific">Cytobacillus purgationiresistens</name>
    <dbReference type="NCBI Taxonomy" id="863449"/>
    <lineage>
        <taxon>Bacteria</taxon>
        <taxon>Bacillati</taxon>
        <taxon>Bacillota</taxon>
        <taxon>Bacilli</taxon>
        <taxon>Bacillales</taxon>
        <taxon>Bacillaceae</taxon>
        <taxon>Cytobacillus</taxon>
    </lineage>
</organism>
<sequence>MEKKDGNDYIVASYPNEQQLVVTWAVSEQKCTLVSSYFNHAFAEFIKALRIYDVTSIVFNGANAHTCHEVFVREDSKQWTITGLNKHRSYCVEWGIKLNENKFFPILRSNIVQALFPEHMKPSDSGGRSDGQSPEWKEYVSSYSYYTKESKGEA</sequence>
<keyword evidence="2" id="KW-1185">Reference proteome</keyword>
<gene>
    <name evidence="1" type="ORF">J2S17_001319</name>
</gene>
<dbReference type="Pfam" id="PF16258">
    <property type="entry name" value="DUF4912"/>
    <property type="match status" value="1"/>
</dbReference>
<accession>A0ABU0AGA8</accession>
<name>A0ABU0AGA8_9BACI</name>
<evidence type="ECO:0008006" key="3">
    <source>
        <dbReference type="Google" id="ProtNLM"/>
    </source>
</evidence>
<protein>
    <recommendedName>
        <fullName evidence="3">Transposase</fullName>
    </recommendedName>
</protein>
<dbReference type="EMBL" id="JAUSUB010000004">
    <property type="protein sequence ID" value="MDQ0269448.1"/>
    <property type="molecule type" value="Genomic_DNA"/>
</dbReference>
<dbReference type="InterPro" id="IPR032585">
    <property type="entry name" value="DUF4912"/>
</dbReference>
<evidence type="ECO:0000313" key="2">
    <source>
        <dbReference type="Proteomes" id="UP001238088"/>
    </source>
</evidence>
<reference evidence="1 2" key="1">
    <citation type="submission" date="2023-07" db="EMBL/GenBank/DDBJ databases">
        <title>Genomic Encyclopedia of Type Strains, Phase IV (KMG-IV): sequencing the most valuable type-strain genomes for metagenomic binning, comparative biology and taxonomic classification.</title>
        <authorList>
            <person name="Goeker M."/>
        </authorList>
    </citation>
    <scope>NUCLEOTIDE SEQUENCE [LARGE SCALE GENOMIC DNA]</scope>
    <source>
        <strain evidence="1 2">DSM 23494</strain>
    </source>
</reference>
<comment type="caution">
    <text evidence="1">The sequence shown here is derived from an EMBL/GenBank/DDBJ whole genome shotgun (WGS) entry which is preliminary data.</text>
</comment>
<proteinExistence type="predicted"/>